<evidence type="ECO:0000256" key="5">
    <source>
        <dbReference type="ARBA" id="ARBA00022729"/>
    </source>
</evidence>
<dbReference type="InterPro" id="IPR023828">
    <property type="entry name" value="Peptidase_S8_Ser-AS"/>
</dbReference>
<dbReference type="GO" id="GO:0006508">
    <property type="term" value="P:proteolysis"/>
    <property type="evidence" value="ECO:0007669"/>
    <property type="project" value="UniProtKB-KW"/>
</dbReference>
<evidence type="ECO:0000256" key="3">
    <source>
        <dbReference type="ARBA" id="ARBA00022525"/>
    </source>
</evidence>
<keyword evidence="15" id="KW-1185">Reference proteome</keyword>
<dbReference type="InterPro" id="IPR015500">
    <property type="entry name" value="Peptidase_S8_subtilisin-rel"/>
</dbReference>
<sequence length="782" mass="80335">MRFLFVLLFAGSVFAQDVVPGRFLVELTGAPAMKAQDMGSRRSAIETEQATVEGALQARRAMVVARVTTVANVLVVQAASAQQLAGLPGVKRVEPVERFDLFLMNALPIHQVPQAWAATGGMANAGKGIKIAILDTGIDMTHPGFAAGDMTAPDGFPQASSSQNLALTNGKVIVARSFDGAPVTDFEGHGTAVAMTAAGVQHESPRGTISGVAPAAWIGAYRVADIADGGIYSDTVLRALDWVVQDGMDVVNMSFGSLGRFGASHTIYGDAVRGLADRGIIVVRAAGNTSGPMTVDDTAAIDRVIAVGANSATASTTTQVVPSAGPSMDGVASTNVTEHAPVSGPLVDIAVFDPTGLACDGSLFPLESLKGAIALMERGECDFETKLANVAAAGAVGAVVFNTADPSYDKSGEELVIMIVDNPDQIPGIFVPRSKGLQLKDLAATVEDLQVQLRFPFGKGAPRSLASFSSRGPSVELLIKPDLVATGAPVYTAALKEPYDADYCPVCDPSGYISTQGTSFSSPLVAGAAAVLKSGRPGLSMDEYRSLLIDSASPLVFLDGTTAPVNSAGAGYLNLNSAVTSTIAAAPVSLSFGSGGGTIDLTKDVTVKNVGAATATFGLSVETRDTVQPLLSASEVTVEPGSTATFQVSLASGGADPGAYQGFVKITDTQSGAVARVPYWYAVEGSGAASITILDISSSAPKKNSVVGIYVRVHDQAGLAMGKTEPVVVPVSGGVTVLKVESTMSLFPNGWLVQLRMGPEAGANVFRIEVGDLKRTYSITTP</sequence>
<feature type="domain" description="Peptidase S8/S53" evidence="12">
    <location>
        <begin position="126"/>
        <end position="570"/>
    </location>
</feature>
<evidence type="ECO:0000313" key="15">
    <source>
        <dbReference type="Proteomes" id="UP000593892"/>
    </source>
</evidence>
<keyword evidence="6 9" id="KW-0378">Hydrolase</keyword>
<feature type="active site" description="Charge relay system" evidence="8 9">
    <location>
        <position position="519"/>
    </location>
</feature>
<dbReference type="RefSeq" id="WP_194447453.1">
    <property type="nucleotide sequence ID" value="NZ_CP063849.1"/>
</dbReference>
<evidence type="ECO:0000259" key="12">
    <source>
        <dbReference type="Pfam" id="PF00082"/>
    </source>
</evidence>
<gene>
    <name evidence="14" type="ORF">IRI77_23555</name>
</gene>
<feature type="active site" description="Charge relay system" evidence="8 9">
    <location>
        <position position="135"/>
    </location>
</feature>
<dbReference type="InterPro" id="IPR023827">
    <property type="entry name" value="Peptidase_S8_Asp-AS"/>
</dbReference>
<dbReference type="InterPro" id="IPR036852">
    <property type="entry name" value="Peptidase_S8/S53_dom_sf"/>
</dbReference>
<dbReference type="SUPFAM" id="SSF52025">
    <property type="entry name" value="PA domain"/>
    <property type="match status" value="1"/>
</dbReference>
<evidence type="ECO:0000256" key="8">
    <source>
        <dbReference type="PIRSR" id="PIRSR615500-1"/>
    </source>
</evidence>
<dbReference type="GO" id="GO:0004252">
    <property type="term" value="F:serine-type endopeptidase activity"/>
    <property type="evidence" value="ECO:0007669"/>
    <property type="project" value="UniProtKB-UniRule"/>
</dbReference>
<dbReference type="PANTHER" id="PTHR43806">
    <property type="entry name" value="PEPTIDASE S8"/>
    <property type="match status" value="1"/>
</dbReference>
<dbReference type="KEGG" id="pfer:IRI77_23555"/>
<dbReference type="PROSITE" id="PS00136">
    <property type="entry name" value="SUBTILASE_ASP"/>
    <property type="match status" value="1"/>
</dbReference>
<dbReference type="PRINTS" id="PR00723">
    <property type="entry name" value="SUBTILISIN"/>
</dbReference>
<feature type="active site" description="Charge relay system" evidence="8 9">
    <location>
        <position position="189"/>
    </location>
</feature>
<dbReference type="PANTHER" id="PTHR43806:SF11">
    <property type="entry name" value="CEREVISIN-RELATED"/>
    <property type="match status" value="1"/>
</dbReference>
<reference evidence="14 15" key="1">
    <citation type="submission" date="2020-10" db="EMBL/GenBank/DDBJ databases">
        <title>Complete genome sequence of Paludibaculum fermentans P105T, a facultatively anaerobic acidobacterium capable of dissimilatory Fe(III) reduction.</title>
        <authorList>
            <person name="Dedysh S.N."/>
            <person name="Beletsky A.V."/>
            <person name="Kulichevskaya I.S."/>
            <person name="Mardanov A.V."/>
            <person name="Ravin N.V."/>
        </authorList>
    </citation>
    <scope>NUCLEOTIDE SEQUENCE [LARGE SCALE GENOMIC DNA]</scope>
    <source>
        <strain evidence="14 15">P105</strain>
    </source>
</reference>
<evidence type="ECO:0000256" key="2">
    <source>
        <dbReference type="ARBA" id="ARBA00022512"/>
    </source>
</evidence>
<feature type="signal peptide" evidence="11">
    <location>
        <begin position="1"/>
        <end position="15"/>
    </location>
</feature>
<evidence type="ECO:0000256" key="9">
    <source>
        <dbReference type="PROSITE-ProRule" id="PRU01240"/>
    </source>
</evidence>
<dbReference type="SUPFAM" id="SSF52743">
    <property type="entry name" value="Subtilisin-like"/>
    <property type="match status" value="1"/>
</dbReference>
<dbReference type="InterPro" id="IPR000209">
    <property type="entry name" value="Peptidase_S8/S53_dom"/>
</dbReference>
<dbReference type="InterPro" id="IPR050131">
    <property type="entry name" value="Peptidase_S8_subtilisin-like"/>
</dbReference>
<feature type="domain" description="PA" evidence="13">
    <location>
        <begin position="342"/>
        <end position="439"/>
    </location>
</feature>
<name>A0A7S7NMD4_PALFE</name>
<dbReference type="PROSITE" id="PS51892">
    <property type="entry name" value="SUBTILASE"/>
    <property type="match status" value="1"/>
</dbReference>
<dbReference type="Pfam" id="PF02225">
    <property type="entry name" value="PA"/>
    <property type="match status" value="1"/>
</dbReference>
<keyword evidence="4 9" id="KW-0645">Protease</keyword>
<evidence type="ECO:0000256" key="1">
    <source>
        <dbReference type="ARBA" id="ARBA00011073"/>
    </source>
</evidence>
<evidence type="ECO:0000256" key="11">
    <source>
        <dbReference type="SAM" id="SignalP"/>
    </source>
</evidence>
<dbReference type="Pfam" id="PF00082">
    <property type="entry name" value="Peptidase_S8"/>
    <property type="match status" value="1"/>
</dbReference>
<dbReference type="EMBL" id="CP063849">
    <property type="protein sequence ID" value="QOY85784.1"/>
    <property type="molecule type" value="Genomic_DNA"/>
</dbReference>
<keyword evidence="2" id="KW-0134">Cell wall</keyword>
<dbReference type="InterPro" id="IPR003137">
    <property type="entry name" value="PA_domain"/>
</dbReference>
<organism evidence="14 15">
    <name type="scientific">Paludibaculum fermentans</name>
    <dbReference type="NCBI Taxonomy" id="1473598"/>
    <lineage>
        <taxon>Bacteria</taxon>
        <taxon>Pseudomonadati</taxon>
        <taxon>Acidobacteriota</taxon>
        <taxon>Terriglobia</taxon>
        <taxon>Bryobacterales</taxon>
        <taxon>Bryobacteraceae</taxon>
        <taxon>Paludibaculum</taxon>
    </lineage>
</organism>
<dbReference type="InterPro" id="IPR046450">
    <property type="entry name" value="PA_dom_sf"/>
</dbReference>
<dbReference type="AlphaFoldDB" id="A0A7S7NMD4"/>
<keyword evidence="3" id="KW-0964">Secreted</keyword>
<evidence type="ECO:0000259" key="13">
    <source>
        <dbReference type="Pfam" id="PF02225"/>
    </source>
</evidence>
<evidence type="ECO:0000256" key="6">
    <source>
        <dbReference type="ARBA" id="ARBA00022801"/>
    </source>
</evidence>
<dbReference type="Gene3D" id="3.50.30.30">
    <property type="match status" value="1"/>
</dbReference>
<feature type="chain" id="PRO_5032943537" evidence="11">
    <location>
        <begin position="16"/>
        <end position="782"/>
    </location>
</feature>
<protein>
    <submittedName>
        <fullName evidence="14">S8 family serine peptidase</fullName>
    </submittedName>
</protein>
<comment type="similarity">
    <text evidence="1 9 10">Belongs to the peptidase S8 family.</text>
</comment>
<accession>A0A7S7NMD4</accession>
<dbReference type="Gene3D" id="3.40.50.200">
    <property type="entry name" value="Peptidase S8/S53 domain"/>
    <property type="match status" value="1"/>
</dbReference>
<evidence type="ECO:0000256" key="4">
    <source>
        <dbReference type="ARBA" id="ARBA00022670"/>
    </source>
</evidence>
<dbReference type="Proteomes" id="UP000593892">
    <property type="component" value="Chromosome"/>
</dbReference>
<keyword evidence="7 9" id="KW-0720">Serine protease</keyword>
<dbReference type="PROSITE" id="PS00138">
    <property type="entry name" value="SUBTILASE_SER"/>
    <property type="match status" value="1"/>
</dbReference>
<evidence type="ECO:0000256" key="7">
    <source>
        <dbReference type="ARBA" id="ARBA00022825"/>
    </source>
</evidence>
<proteinExistence type="inferred from homology"/>
<evidence type="ECO:0000313" key="14">
    <source>
        <dbReference type="EMBL" id="QOY85784.1"/>
    </source>
</evidence>
<keyword evidence="5 11" id="KW-0732">Signal</keyword>
<evidence type="ECO:0000256" key="10">
    <source>
        <dbReference type="RuleBase" id="RU003355"/>
    </source>
</evidence>